<comment type="caution">
    <text evidence="4">The sequence shown here is derived from an EMBL/GenBank/DDBJ whole genome shotgun (WGS) entry which is preliminary data.</text>
</comment>
<feature type="domain" description="WIT1/2 N-terminal helical bundle" evidence="3">
    <location>
        <begin position="26"/>
        <end position="162"/>
    </location>
</feature>
<evidence type="ECO:0000313" key="4">
    <source>
        <dbReference type="EMBL" id="KAH0468975.1"/>
    </source>
</evidence>
<protein>
    <recommendedName>
        <fullName evidence="3">WIT1/2 N-terminal helical bundle domain-containing protein</fullName>
    </recommendedName>
</protein>
<dbReference type="SUPFAM" id="SSF57997">
    <property type="entry name" value="Tropomyosin"/>
    <property type="match status" value="1"/>
</dbReference>
<proteinExistence type="predicted"/>
<evidence type="ECO:0000256" key="2">
    <source>
        <dbReference type="SAM" id="Phobius"/>
    </source>
</evidence>
<keyword evidence="2" id="KW-1133">Transmembrane helix</keyword>
<dbReference type="AlphaFoldDB" id="A0AAV7H4B3"/>
<dbReference type="EMBL" id="JAGFBR010000003">
    <property type="protein sequence ID" value="KAH0468975.1"/>
    <property type="molecule type" value="Genomic_DNA"/>
</dbReference>
<feature type="coiled-coil region" evidence="1">
    <location>
        <begin position="390"/>
        <end position="525"/>
    </location>
</feature>
<evidence type="ECO:0000313" key="5">
    <source>
        <dbReference type="Proteomes" id="UP000775213"/>
    </source>
</evidence>
<dbReference type="InterPro" id="IPR039976">
    <property type="entry name" value="WIT1/WIT2"/>
</dbReference>
<feature type="transmembrane region" description="Helical" evidence="2">
    <location>
        <begin position="661"/>
        <end position="680"/>
    </location>
</feature>
<dbReference type="PANTHER" id="PTHR35705">
    <property type="entry name" value="WPP DOMAIN-INTERACTING TAIL-ANCHORED PROTEIN 1"/>
    <property type="match status" value="1"/>
</dbReference>
<accession>A0AAV7H4B3</accession>
<dbReference type="Proteomes" id="UP000775213">
    <property type="component" value="Unassembled WGS sequence"/>
</dbReference>
<evidence type="ECO:0000259" key="3">
    <source>
        <dbReference type="Pfam" id="PF26581"/>
    </source>
</evidence>
<evidence type="ECO:0000256" key="1">
    <source>
        <dbReference type="SAM" id="Coils"/>
    </source>
</evidence>
<dbReference type="PANTHER" id="PTHR35705:SF1">
    <property type="entry name" value="WPP DOMAIN-INTERACTING TAIL-ANCHORED PROTEIN 1"/>
    <property type="match status" value="1"/>
</dbReference>
<keyword evidence="1" id="KW-0175">Coiled coil</keyword>
<organism evidence="4 5">
    <name type="scientific">Dendrobium chrysotoxum</name>
    <name type="common">Orchid</name>
    <dbReference type="NCBI Taxonomy" id="161865"/>
    <lineage>
        <taxon>Eukaryota</taxon>
        <taxon>Viridiplantae</taxon>
        <taxon>Streptophyta</taxon>
        <taxon>Embryophyta</taxon>
        <taxon>Tracheophyta</taxon>
        <taxon>Spermatophyta</taxon>
        <taxon>Magnoliopsida</taxon>
        <taxon>Liliopsida</taxon>
        <taxon>Asparagales</taxon>
        <taxon>Orchidaceae</taxon>
        <taxon>Epidendroideae</taxon>
        <taxon>Malaxideae</taxon>
        <taxon>Dendrobiinae</taxon>
        <taxon>Dendrobium</taxon>
    </lineage>
</organism>
<keyword evidence="2" id="KW-0472">Membrane</keyword>
<dbReference type="InterPro" id="IPR058610">
    <property type="entry name" value="WIT1_2_N"/>
</dbReference>
<keyword evidence="2" id="KW-0812">Transmembrane</keyword>
<name>A0AAV7H4B3_DENCH</name>
<reference evidence="4 5" key="1">
    <citation type="journal article" date="2021" name="Hortic Res">
        <title>Chromosome-scale assembly of the Dendrobium chrysotoxum genome enhances the understanding of orchid evolution.</title>
        <authorList>
            <person name="Zhang Y."/>
            <person name="Zhang G.Q."/>
            <person name="Zhang D."/>
            <person name="Liu X.D."/>
            <person name="Xu X.Y."/>
            <person name="Sun W.H."/>
            <person name="Yu X."/>
            <person name="Zhu X."/>
            <person name="Wang Z.W."/>
            <person name="Zhao X."/>
            <person name="Zhong W.Y."/>
            <person name="Chen H."/>
            <person name="Yin W.L."/>
            <person name="Huang T."/>
            <person name="Niu S.C."/>
            <person name="Liu Z.J."/>
        </authorList>
    </citation>
    <scope>NUCLEOTIDE SEQUENCE [LARGE SCALE GENOMIC DNA]</scope>
    <source>
        <strain evidence="4">Lindl</strain>
    </source>
</reference>
<sequence length="682" mass="77084">MSVDNGSDIIFLHDDVSYNGDRIAGGTAREVSTRIELDLAYSIEKVLNLELLVMQVADKASDYEILSSGSEELLAESIEKAFQFDILSGYLNSELKEIESFMSSLLVDVIDAYKFTESEDNLEESLSKIEAKLHHAEESLRNSLEHVADIRKQSNNFEKLLAFGICTDEDLENGNCSLMNSKWNLQSVEQQRYFLQSLETSLAREMDLEKKLSELRYNEKELKMKLHFAEQDAYCSEDLIEAMMERVLAAENTVDLLLGKSKEFMGKLQNDQFSSTTSTTREWEKSNMEKGIVKLSAEEADLEKSRTSSFGSGGFPMLSEVDIKTNLKEDEDKCMATISVVSTLRARVNVLEEQLRKSQIQLQLAKVSVRESNNQQNILDLEENNMENVIKGLRENVIEIQSRAESAEARCAQLMNANVELNDEVGFLRNNGKEKANLERMLKESDTELEHAKASVDANEEEKNMLYTEINDMEHLIKNLKSKVSKAENKAEIAEAKCALLTDTNLELKEELSFLRGRLESLEGSCHQADVARAATAKDIGNRTKIFVELVKKLALEREHLQLQMTALIKRNKILTKKCLWSENDLSVNNEKAKNYNDPGNINSYDETLAESVSTNFQEDEPISSSFFEMKLDPTVSADDSLAAVPNIELVRTIEASQLNWKYIFMAFIVLLVAVLAVFLST</sequence>
<dbReference type="Pfam" id="PF26581">
    <property type="entry name" value="WIT1_2_N"/>
    <property type="match status" value="1"/>
</dbReference>
<gene>
    <name evidence="4" type="ORF">IEQ34_002207</name>
</gene>
<keyword evidence="5" id="KW-1185">Reference proteome</keyword>